<feature type="chain" id="PRO_5004192327" description="Lipoprotein" evidence="1">
    <location>
        <begin position="29"/>
        <end position="516"/>
    </location>
</feature>
<sequence>MLPAPITRRLQHLLSWIAVLLMSGCASQIPLSPTTEHTTCTELWQEFDQQVSTAGVRDVASQSIDGFSYLRSDRFLAHRMRQADTVNSQRFLAQQMRQRDLDARYRELLRLAEQAQQELSLRAASPNPVALKATLSRCSAQLMRDDFADEIVYSRLQQAMEIKDDYRFWQRTLGLYPLFILPVGYLANNAHQEIHQQVESFSEANLVPEHTLWYTPQTKQPLAAKAIKAIVTSSRDNAAGLHQLNDGDRQRLAASFAPELRQIRDKESDLIGAITAVAQDDDTVRFTVETDTPVVYYYFSEIMLQRVPALQINYVFWYPGRYNGESSWIERGHLDGITLRYTLDRNGRPVMVDLINNCGCYYGMVPDADYFDLENLKDTDKRDQILQTLPHQAQRQRLLFTFSPRHLLLNARMATKENATEHHYQLRPYEELELLPVGDGTFTSLFDERGIVPGTKRIEAGLLFSMGIPEVGSMRQRGHQPITLIGREHFDDPLLFDNLFHYLQEPPQDDEFIRKQ</sequence>
<dbReference type="OrthoDB" id="5405204at2"/>
<evidence type="ECO:0000313" key="2">
    <source>
        <dbReference type="EMBL" id="EAT15453.1"/>
    </source>
</evidence>
<keyword evidence="3" id="KW-1185">Reference proteome</keyword>
<reference evidence="2" key="2">
    <citation type="submission" date="2006-05" db="EMBL/GenBank/DDBJ databases">
        <title>Sequencing of the draft genome and assembly of Desulfuromonas acetoxidans DSM 684.</title>
        <authorList>
            <consortium name="US DOE Joint Genome Institute (JGI-PGF)"/>
            <person name="Copeland A."/>
            <person name="Lucas S."/>
            <person name="Lapidus A."/>
            <person name="Barry K."/>
            <person name="Detter J.C."/>
            <person name="Glavina del Rio T."/>
            <person name="Hammon N."/>
            <person name="Israni S."/>
            <person name="Dalin E."/>
            <person name="Tice H."/>
            <person name="Bruce D."/>
            <person name="Pitluck S."/>
            <person name="Richardson P."/>
        </authorList>
    </citation>
    <scope>NUCLEOTIDE SEQUENCE [LARGE SCALE GENOMIC DNA]</scope>
    <source>
        <strain evidence="2">DSM 684</strain>
    </source>
</reference>
<evidence type="ECO:0000256" key="1">
    <source>
        <dbReference type="SAM" id="SignalP"/>
    </source>
</evidence>
<dbReference type="RefSeq" id="WP_006000757.1">
    <property type="nucleotide sequence ID" value="NZ_AAEW02000010.1"/>
</dbReference>
<organism evidence="2 3">
    <name type="scientific">Desulfuromonas acetoxidans (strain DSM 684 / 11070)</name>
    <dbReference type="NCBI Taxonomy" id="281689"/>
    <lineage>
        <taxon>Bacteria</taxon>
        <taxon>Pseudomonadati</taxon>
        <taxon>Thermodesulfobacteriota</taxon>
        <taxon>Desulfuromonadia</taxon>
        <taxon>Desulfuromonadales</taxon>
        <taxon>Desulfuromonadaceae</taxon>
        <taxon>Desulfuromonas</taxon>
    </lineage>
</organism>
<keyword evidence="1" id="KW-0732">Signal</keyword>
<accession>Q1JZ41</accession>
<comment type="caution">
    <text evidence="2">The sequence shown here is derived from an EMBL/GenBank/DDBJ whole genome shotgun (WGS) entry which is preliminary data.</text>
</comment>
<name>Q1JZ41_DESA6</name>
<proteinExistence type="predicted"/>
<dbReference type="AlphaFoldDB" id="Q1JZ41"/>
<dbReference type="EMBL" id="AAEW02000010">
    <property type="protein sequence ID" value="EAT15453.1"/>
    <property type="molecule type" value="Genomic_DNA"/>
</dbReference>
<evidence type="ECO:0000313" key="3">
    <source>
        <dbReference type="Proteomes" id="UP000005695"/>
    </source>
</evidence>
<dbReference type="Proteomes" id="UP000005695">
    <property type="component" value="Unassembled WGS sequence"/>
</dbReference>
<protein>
    <recommendedName>
        <fullName evidence="4">Lipoprotein</fullName>
    </recommendedName>
</protein>
<reference evidence="2" key="1">
    <citation type="submission" date="2006-05" db="EMBL/GenBank/DDBJ databases">
        <title>Annotation of the draft genome assembly of Desulfuromonas acetoxidans DSM 684.</title>
        <authorList>
            <consortium name="US DOE Joint Genome Institute (JGI-ORNL)"/>
            <person name="Larimer F."/>
            <person name="Land M."/>
            <person name="Hauser L."/>
        </authorList>
    </citation>
    <scope>NUCLEOTIDE SEQUENCE [LARGE SCALE GENOMIC DNA]</scope>
    <source>
        <strain evidence="2">DSM 684</strain>
    </source>
</reference>
<evidence type="ECO:0008006" key="4">
    <source>
        <dbReference type="Google" id="ProtNLM"/>
    </source>
</evidence>
<feature type="signal peptide" evidence="1">
    <location>
        <begin position="1"/>
        <end position="28"/>
    </location>
</feature>
<gene>
    <name evidence="2" type="ORF">Dace_1315</name>
</gene>